<dbReference type="PANTHER" id="PTHR43377">
    <property type="entry name" value="BILIVERDIN REDUCTASE A"/>
    <property type="match status" value="1"/>
</dbReference>
<dbReference type="SUPFAM" id="SSF55347">
    <property type="entry name" value="Glyceraldehyde-3-phosphate dehydrogenase-like, C-terminal domain"/>
    <property type="match status" value="1"/>
</dbReference>
<organism evidence="4 5">
    <name type="scientific">Paenibacillus gyeongsangnamensis</name>
    <dbReference type="NCBI Taxonomy" id="3388067"/>
    <lineage>
        <taxon>Bacteria</taxon>
        <taxon>Bacillati</taxon>
        <taxon>Bacillota</taxon>
        <taxon>Bacilli</taxon>
        <taxon>Bacillales</taxon>
        <taxon>Paenibacillaceae</taxon>
        <taxon>Paenibacillus</taxon>
    </lineage>
</organism>
<dbReference type="InterPro" id="IPR051450">
    <property type="entry name" value="Gfo/Idh/MocA_Oxidoreductases"/>
</dbReference>
<dbReference type="EMBL" id="JAQAGZ010000015">
    <property type="protein sequence ID" value="MCZ8515004.1"/>
    <property type="molecule type" value="Genomic_DNA"/>
</dbReference>
<evidence type="ECO:0000259" key="2">
    <source>
        <dbReference type="Pfam" id="PF01408"/>
    </source>
</evidence>
<keyword evidence="5" id="KW-1185">Reference proteome</keyword>
<dbReference type="InterPro" id="IPR000683">
    <property type="entry name" value="Gfo/Idh/MocA-like_OxRdtase_N"/>
</dbReference>
<feature type="domain" description="Gfo/Idh/MocA-like oxidoreductase N-terminal" evidence="2">
    <location>
        <begin position="3"/>
        <end position="125"/>
    </location>
</feature>
<dbReference type="InterPro" id="IPR004104">
    <property type="entry name" value="Gfo/Idh/MocA-like_OxRdtase_C"/>
</dbReference>
<dbReference type="Proteomes" id="UP001527882">
    <property type="component" value="Unassembled WGS sequence"/>
</dbReference>
<dbReference type="RefSeq" id="WP_269883534.1">
    <property type="nucleotide sequence ID" value="NZ_JAQAGZ010000015.1"/>
</dbReference>
<evidence type="ECO:0000313" key="5">
    <source>
        <dbReference type="Proteomes" id="UP001527882"/>
    </source>
</evidence>
<name>A0ABT4QDP5_9BACL</name>
<accession>A0ABT4QDP5</accession>
<feature type="domain" description="Gfo/Idh/MocA-like oxidoreductase C-terminal" evidence="3">
    <location>
        <begin position="137"/>
        <end position="399"/>
    </location>
</feature>
<comment type="caution">
    <text evidence="4">The sequence shown here is derived from an EMBL/GenBank/DDBJ whole genome shotgun (WGS) entry which is preliminary data.</text>
</comment>
<proteinExistence type="inferred from homology"/>
<dbReference type="SUPFAM" id="SSF51735">
    <property type="entry name" value="NAD(P)-binding Rossmann-fold domains"/>
    <property type="match status" value="1"/>
</dbReference>
<dbReference type="Gene3D" id="3.30.360.10">
    <property type="entry name" value="Dihydrodipicolinate Reductase, domain 2"/>
    <property type="match status" value="1"/>
</dbReference>
<comment type="similarity">
    <text evidence="1">Belongs to the Gfo/Idh/MocA family.</text>
</comment>
<dbReference type="PANTHER" id="PTHR43377:SF2">
    <property type="entry name" value="BINDING ROSSMANN FOLD OXIDOREDUCTASE, PUTATIVE (AFU_ORTHOLOGUE AFUA_4G00560)-RELATED"/>
    <property type="match status" value="1"/>
</dbReference>
<gene>
    <name evidence="4" type="ORF">O9H85_21795</name>
</gene>
<reference evidence="4 5" key="1">
    <citation type="submission" date="2022-12" db="EMBL/GenBank/DDBJ databases">
        <title>Draft genome sequence of Paenibacillus sp. dW9.</title>
        <authorList>
            <person name="Choi E.-W."/>
            <person name="Kim D.-U."/>
        </authorList>
    </citation>
    <scope>NUCLEOTIDE SEQUENCE [LARGE SCALE GENOMIC DNA]</scope>
    <source>
        <strain evidence="5">dW9</strain>
    </source>
</reference>
<evidence type="ECO:0000313" key="4">
    <source>
        <dbReference type="EMBL" id="MCZ8515004.1"/>
    </source>
</evidence>
<dbReference type="Pfam" id="PF02894">
    <property type="entry name" value="GFO_IDH_MocA_C"/>
    <property type="match status" value="1"/>
</dbReference>
<protein>
    <submittedName>
        <fullName evidence="4">Gfo/Idh/MocA family oxidoreductase</fullName>
    </submittedName>
</protein>
<dbReference type="Pfam" id="PF01408">
    <property type="entry name" value="GFO_IDH_MocA"/>
    <property type="match status" value="1"/>
</dbReference>
<dbReference type="InterPro" id="IPR036291">
    <property type="entry name" value="NAD(P)-bd_dom_sf"/>
</dbReference>
<evidence type="ECO:0000256" key="1">
    <source>
        <dbReference type="ARBA" id="ARBA00010928"/>
    </source>
</evidence>
<evidence type="ECO:0000259" key="3">
    <source>
        <dbReference type="Pfam" id="PF02894"/>
    </source>
</evidence>
<sequence>MKTYAIVGAGSRCTSMFALPISKSFADVASIVSVYDPNHKRAQLLQQKCGGGFPVYDSFEQMVKEARPDVVIVTTIDRYHHEYIIKAMEMGCDVITEKPMTIDEDKCNAILEAEQRTGRNVTVTFNMRFRPFAARIKEIVQQKTIGQILSVHFEWFLDTNHGADYFRRWHRKKENSGGLLIHKSTHHFDFINWLLEEEPVEVSAFGTLRFYGQTREQRGVRCLTCSYQNSCEFYFDIAKDDATRELYLECESVDGYYRDQCVFSEDIDIEDSVSLNVRFSGGALMSYSLTAHSPFEGFKLAVNGSQGRIEAETFHGAVGPFAGEEINRLRIYNRNQEEITVKVPVVGGPHGGGDERLLKMLFRGHMSDPLHQQADSWDGAMSNAIGFAANKSMKEGKSILIKDLVKRPFQREI</sequence>
<dbReference type="Gene3D" id="3.40.50.720">
    <property type="entry name" value="NAD(P)-binding Rossmann-like Domain"/>
    <property type="match status" value="1"/>
</dbReference>